<organism evidence="2 3">
    <name type="scientific">Coregonus suidteri</name>
    <dbReference type="NCBI Taxonomy" id="861788"/>
    <lineage>
        <taxon>Eukaryota</taxon>
        <taxon>Metazoa</taxon>
        <taxon>Chordata</taxon>
        <taxon>Craniata</taxon>
        <taxon>Vertebrata</taxon>
        <taxon>Euteleostomi</taxon>
        <taxon>Actinopterygii</taxon>
        <taxon>Neopterygii</taxon>
        <taxon>Teleostei</taxon>
        <taxon>Protacanthopterygii</taxon>
        <taxon>Salmoniformes</taxon>
        <taxon>Salmonidae</taxon>
        <taxon>Coregoninae</taxon>
        <taxon>Coregonus</taxon>
    </lineage>
</organism>
<proteinExistence type="predicted"/>
<dbReference type="AlphaFoldDB" id="A0AAN8MEQ7"/>
<feature type="compositionally biased region" description="Pro residues" evidence="1">
    <location>
        <begin position="144"/>
        <end position="153"/>
    </location>
</feature>
<keyword evidence="3" id="KW-1185">Reference proteome</keyword>
<feature type="compositionally biased region" description="Polar residues" evidence="1">
    <location>
        <begin position="210"/>
        <end position="222"/>
    </location>
</feature>
<feature type="region of interest" description="Disordered" evidence="1">
    <location>
        <begin position="144"/>
        <end position="222"/>
    </location>
</feature>
<accession>A0AAN8MEQ7</accession>
<protein>
    <submittedName>
        <fullName evidence="2">Uncharacterized protein</fullName>
    </submittedName>
</protein>
<gene>
    <name evidence="2" type="ORF">J4Q44_G00004320</name>
</gene>
<comment type="caution">
    <text evidence="2">The sequence shown here is derived from an EMBL/GenBank/DDBJ whole genome shotgun (WGS) entry which is preliminary data.</text>
</comment>
<dbReference type="EMBL" id="JAGTTL010000001">
    <property type="protein sequence ID" value="KAK6328454.1"/>
    <property type="molecule type" value="Genomic_DNA"/>
</dbReference>
<name>A0AAN8MEQ7_9TELE</name>
<evidence type="ECO:0000256" key="1">
    <source>
        <dbReference type="SAM" id="MobiDB-lite"/>
    </source>
</evidence>
<evidence type="ECO:0000313" key="2">
    <source>
        <dbReference type="EMBL" id="KAK6328454.1"/>
    </source>
</evidence>
<evidence type="ECO:0000313" key="3">
    <source>
        <dbReference type="Proteomes" id="UP001356427"/>
    </source>
</evidence>
<feature type="compositionally biased region" description="Low complexity" evidence="1">
    <location>
        <begin position="154"/>
        <end position="173"/>
    </location>
</feature>
<reference evidence="2 3" key="1">
    <citation type="submission" date="2021-04" db="EMBL/GenBank/DDBJ databases">
        <authorList>
            <person name="De Guttry C."/>
            <person name="Zahm M."/>
            <person name="Klopp C."/>
            <person name="Cabau C."/>
            <person name="Louis A."/>
            <person name="Berthelot C."/>
            <person name="Parey E."/>
            <person name="Roest Crollius H."/>
            <person name="Montfort J."/>
            <person name="Robinson-Rechavi M."/>
            <person name="Bucao C."/>
            <person name="Bouchez O."/>
            <person name="Gislard M."/>
            <person name="Lluch J."/>
            <person name="Milhes M."/>
            <person name="Lampietro C."/>
            <person name="Lopez Roques C."/>
            <person name="Donnadieu C."/>
            <person name="Braasch I."/>
            <person name="Desvignes T."/>
            <person name="Postlethwait J."/>
            <person name="Bobe J."/>
            <person name="Wedekind C."/>
            <person name="Guiguen Y."/>
        </authorList>
    </citation>
    <scope>NUCLEOTIDE SEQUENCE [LARGE SCALE GENOMIC DNA]</scope>
    <source>
        <strain evidence="2">Cs_M1</strain>
        <tissue evidence="2">Blood</tissue>
    </source>
</reference>
<sequence>MSRVCPRSKWTISRTGPRLRPYAEFSRSMAGWETCTSHVIGTPRRAAVSPLCGSTISATLKTRWTPWMGPCSTGGNCEYRWRAMAGHQTLTSGAEAAVDPQGGMEATVAGAEVVRPAPAGADAVVPEAGAAAVAVTTAAPGLVPPLDPVPSPAHPARASPRPDRGPAAAPRLPTEGQGRGPRACPNPPRTTESSLSNNSSNPDPVRRCQTIETSSLWMSTRA</sequence>
<dbReference type="Proteomes" id="UP001356427">
    <property type="component" value="Unassembled WGS sequence"/>
</dbReference>